<name>A0A835SVT1_CHLIN</name>
<sequence length="478" mass="52421">MDIAEATEEYAVLLSQKVDNATDFERQVASSADDPLTAGLRTGDVIDFNVKATVTGSGRRRHLLDFSSLLLGRGNFLIGGKPVNITSLTFLLRMRGNEPSFSMQDLQSLYFNKFAGPGVYTLQRQHEVCSFNKLLFPPETNLIFGPIDIPCQGSVLSTSTGNPGPGGPQPVRLYDYNILNNCTDAEKLGVWEMAKQWLQQNQPTMYANIRLYKRKLVMMTHAPKCDWRGLGNSGCGNGHCLSWHRVPPSARADGSWGNSSVPDMTALFSELGHNIGLNHASRVYNNASLKTDVYGDVTDPMGTGYPDPTRIKKGPVCFSAPQAGKTYTFTVPSMHLSDKNFIRVTLTDVYNLPNNPKLQNAIFISYRVRQGPGGFDHAMRPAFNGAVFVHEYNGTASAMVDRVGVMTGLRALLRPIGGNMSDEVSHQQAWAFVKSYRSPKYSTPAGVTDEPSSLTVRMVTTAPPFKVISPPNTIQISL</sequence>
<dbReference type="OrthoDB" id="529323at2759"/>
<dbReference type="AlphaFoldDB" id="A0A835SVT1"/>
<gene>
    <name evidence="2" type="ORF">HXX76_007967</name>
</gene>
<dbReference type="Proteomes" id="UP000650467">
    <property type="component" value="Unassembled WGS sequence"/>
</dbReference>
<keyword evidence="3" id="KW-1185">Reference proteome</keyword>
<reference evidence="2" key="1">
    <citation type="journal article" date="2020" name="bioRxiv">
        <title>Comparative genomics of Chlamydomonas.</title>
        <authorList>
            <person name="Craig R.J."/>
            <person name="Hasan A.R."/>
            <person name="Ness R.W."/>
            <person name="Keightley P.D."/>
        </authorList>
    </citation>
    <scope>NUCLEOTIDE SEQUENCE</scope>
    <source>
        <strain evidence="2">SAG 7.73</strain>
    </source>
</reference>
<dbReference type="EMBL" id="JAEHOC010000017">
    <property type="protein sequence ID" value="KAG2434242.1"/>
    <property type="molecule type" value="Genomic_DNA"/>
</dbReference>
<proteinExistence type="predicted"/>
<dbReference type="InterPro" id="IPR008752">
    <property type="entry name" value="Peptidase_M11"/>
</dbReference>
<evidence type="ECO:0000313" key="2">
    <source>
        <dbReference type="EMBL" id="KAG2434242.1"/>
    </source>
</evidence>
<accession>A0A835SVT1</accession>
<evidence type="ECO:0000259" key="1">
    <source>
        <dbReference type="Pfam" id="PF05548"/>
    </source>
</evidence>
<feature type="domain" description="Peptidase M11 gametolysin" evidence="1">
    <location>
        <begin position="96"/>
        <end position="397"/>
    </location>
</feature>
<organism evidence="2 3">
    <name type="scientific">Chlamydomonas incerta</name>
    <dbReference type="NCBI Taxonomy" id="51695"/>
    <lineage>
        <taxon>Eukaryota</taxon>
        <taxon>Viridiplantae</taxon>
        <taxon>Chlorophyta</taxon>
        <taxon>core chlorophytes</taxon>
        <taxon>Chlorophyceae</taxon>
        <taxon>CS clade</taxon>
        <taxon>Chlamydomonadales</taxon>
        <taxon>Chlamydomonadaceae</taxon>
        <taxon>Chlamydomonas</taxon>
    </lineage>
</organism>
<protein>
    <recommendedName>
        <fullName evidence="1">Peptidase M11 gametolysin domain-containing protein</fullName>
    </recommendedName>
</protein>
<comment type="caution">
    <text evidence="2">The sequence shown here is derived from an EMBL/GenBank/DDBJ whole genome shotgun (WGS) entry which is preliminary data.</text>
</comment>
<dbReference type="Pfam" id="PF05548">
    <property type="entry name" value="Peptidase_M11"/>
    <property type="match status" value="1"/>
</dbReference>
<evidence type="ECO:0000313" key="3">
    <source>
        <dbReference type="Proteomes" id="UP000650467"/>
    </source>
</evidence>